<dbReference type="EMBL" id="JABRWO010000006">
    <property type="protein sequence ID" value="MBA2115241.1"/>
    <property type="molecule type" value="Genomic_DNA"/>
</dbReference>
<keyword evidence="1" id="KW-0812">Transmembrane</keyword>
<feature type="transmembrane region" description="Helical" evidence="1">
    <location>
        <begin position="154"/>
        <end position="171"/>
    </location>
</feature>
<gene>
    <name evidence="2" type="ORF">HOV93_24140</name>
</gene>
<dbReference type="Proteomes" id="UP000551616">
    <property type="component" value="Unassembled WGS sequence"/>
</dbReference>
<dbReference type="AlphaFoldDB" id="A0A7V8V5P0"/>
<reference evidence="2 3" key="1">
    <citation type="submission" date="2020-05" db="EMBL/GenBank/DDBJ databases">
        <title>Bremerella alba sp. nov., a novel planctomycete isolated from the surface of the macroalga Fucus spiralis.</title>
        <authorList>
            <person name="Godinho O."/>
            <person name="Botelho R."/>
            <person name="Albuquerque L."/>
            <person name="Wiegand S."/>
            <person name="Da Costa M.S."/>
            <person name="Lobo-Da-Cunha A."/>
            <person name="Jogler C."/>
            <person name="Lage O.M."/>
        </authorList>
    </citation>
    <scope>NUCLEOTIDE SEQUENCE [LARGE SCALE GENOMIC DNA]</scope>
    <source>
        <strain evidence="2 3">FF15</strain>
    </source>
</reference>
<sequence>MSMDRVKETGKMPNCIAANGPFPFLTHRVFRHPSGKLEDWHSRHHRKKILRHVPLGTKLLARLISHGVWLPRDLNWWIGVVFAIGAALFSIASILSLLDIAVDAVNVIYFLGSIPFTFAAYLQLYQAANADPLPSNGKVVGNYRSYLGWKPRDIGWLSCAFQFVGTVLFNINTFDAMLPLLSWFEQDLLVWIPNIVGSILFLVSGYLAFIEVGHAYWAWKPRDLSWWITFTNFLGCVGFMISAVLAIGLPVPASPLRITLSVAFTLQGAICFCLGALLMLPEASHVSD</sequence>
<organism evidence="2 3">
    <name type="scientific">Bremerella alba</name>
    <dbReference type="NCBI Taxonomy" id="980252"/>
    <lineage>
        <taxon>Bacteria</taxon>
        <taxon>Pseudomonadati</taxon>
        <taxon>Planctomycetota</taxon>
        <taxon>Planctomycetia</taxon>
        <taxon>Pirellulales</taxon>
        <taxon>Pirellulaceae</taxon>
        <taxon>Bremerella</taxon>
    </lineage>
</organism>
<feature type="transmembrane region" description="Helical" evidence="1">
    <location>
        <begin position="104"/>
        <end position="124"/>
    </location>
</feature>
<keyword evidence="1" id="KW-1133">Transmembrane helix</keyword>
<name>A0A7V8V5P0_9BACT</name>
<evidence type="ECO:0000313" key="2">
    <source>
        <dbReference type="EMBL" id="MBA2115241.1"/>
    </source>
</evidence>
<comment type="caution">
    <text evidence="2">The sequence shown here is derived from an EMBL/GenBank/DDBJ whole genome shotgun (WGS) entry which is preliminary data.</text>
</comment>
<evidence type="ECO:0000313" key="3">
    <source>
        <dbReference type="Proteomes" id="UP000551616"/>
    </source>
</evidence>
<evidence type="ECO:0000256" key="1">
    <source>
        <dbReference type="SAM" id="Phobius"/>
    </source>
</evidence>
<feature type="transmembrane region" description="Helical" evidence="1">
    <location>
        <begin position="74"/>
        <end position="98"/>
    </location>
</feature>
<keyword evidence="1" id="KW-0472">Membrane</keyword>
<feature type="transmembrane region" description="Helical" evidence="1">
    <location>
        <begin position="191"/>
        <end position="212"/>
    </location>
</feature>
<keyword evidence="3" id="KW-1185">Reference proteome</keyword>
<protein>
    <recommendedName>
        <fullName evidence="4">YrhK domain-containing protein</fullName>
    </recommendedName>
</protein>
<feature type="transmembrane region" description="Helical" evidence="1">
    <location>
        <begin position="258"/>
        <end position="280"/>
    </location>
</feature>
<accession>A0A7V8V5P0</accession>
<evidence type="ECO:0008006" key="4">
    <source>
        <dbReference type="Google" id="ProtNLM"/>
    </source>
</evidence>
<proteinExistence type="predicted"/>
<feature type="transmembrane region" description="Helical" evidence="1">
    <location>
        <begin position="224"/>
        <end position="246"/>
    </location>
</feature>